<feature type="coiled-coil region" evidence="1">
    <location>
        <begin position="317"/>
        <end position="402"/>
    </location>
</feature>
<feature type="domain" description="Rad50/SbcC-type AAA" evidence="2">
    <location>
        <begin position="6"/>
        <end position="215"/>
    </location>
</feature>
<evidence type="ECO:0000313" key="3">
    <source>
        <dbReference type="EMBL" id="QXM06530.1"/>
    </source>
</evidence>
<feature type="coiled-coil region" evidence="1">
    <location>
        <begin position="185"/>
        <end position="290"/>
    </location>
</feature>
<organism evidence="3 4">
    <name type="scientific">Crassaminicella indica</name>
    <dbReference type="NCBI Taxonomy" id="2855394"/>
    <lineage>
        <taxon>Bacteria</taxon>
        <taxon>Bacillati</taxon>
        <taxon>Bacillota</taxon>
        <taxon>Clostridia</taxon>
        <taxon>Eubacteriales</taxon>
        <taxon>Clostridiaceae</taxon>
        <taxon>Crassaminicella</taxon>
    </lineage>
</organism>
<accession>A0ABX8RF41</accession>
<dbReference type="EMBL" id="CP078093">
    <property type="protein sequence ID" value="QXM06530.1"/>
    <property type="molecule type" value="Genomic_DNA"/>
</dbReference>
<dbReference type="PANTHER" id="PTHR32114">
    <property type="entry name" value="ABC TRANSPORTER ABCH.3"/>
    <property type="match status" value="1"/>
</dbReference>
<feature type="coiled-coil region" evidence="1">
    <location>
        <begin position="778"/>
        <end position="836"/>
    </location>
</feature>
<sequence length="1016" mass="117869">MKPLKLCMCAFGPYAKEQYLDFNELKGNSIFLIHGPTGSGKTTILDAICFALYGDTSGNERSGKNMRSHHAGIEDMTRVEFDFELRNEKYRIERIPEQERLKKSGNGTTIQSAEATLWKLDGQEINLIATGWKKVTDTVEKLIGFKSSQFRQVIMLPQGQFRKLLLADSLERQKILEKLFRTEYYRKIEEILKKSAKELKDQIKEMESQQKAYLNTVSCETIKDLKDDIDLNEEKLKNIKDLLKNKINTFKKIQEIFIKGKEGNKKLKEKEEAQNVLKKLQEQIPLMKQREDEFKIAIKAAALEETEKSTRLRSIDKKNCEKSLEEAEKKLKKAVKQHSIKTAKLKEEADKEEEREKVKKYLLQLESYYEKVISLEVLSNKVKALKKDLHKIELEKEQCIEKIKTLEPNIEKQKLMVEEAKEYMIKLSGLKANYEMAEKIYKKRIKLKELREEFEGIRKTFDDKIKAFHASESNYIKAKKEFFALQEVWNKGQAAMLAKNLQENMPCPVCGAMEHPNLAQMEEWMPTEEEMKEKQRYVEALENKKDKMQDGLNKKRLEKEKIENMIKTLEEELEENAGQNVIMVQKRMENAKKLWEEAIGKSKRFETLDKALEKMKTEEQIYKERLEKIEEKLQNKNIEYKQAQMNLKEQERNVPENIRSIDLLEKEQRREKDYLKRLNDSFEKAKKEYDEAEKELVASKTSKENAEKALKEANEKYIYEKNIFIKKLKEVGFSKYTDYESAKRDEAARNALEKEIKDFAGKLRSSEDHVKRILEATKDIVKVDLDKLQLELNKAETEKDEALKMENTLSKRIEDQKKVFKELQKLNDAIEKKEKMYGIVGNLSEVSNGANAYGLTFQRFVLSSLLDDITIAATERLKLMSKGRYHLRRTLDRARKNAAGGLELEVFDTYTGLERHVSTLSGGETFLASLSLALGLADVVQSYSGGISLDTIFVDEGFGSLDPESLDFAMKTLIDLQKGGRLVGIISHVPELKERIDARLEVLPTDKGSTAKFKIS</sequence>
<evidence type="ECO:0000313" key="4">
    <source>
        <dbReference type="Proteomes" id="UP000886818"/>
    </source>
</evidence>
<gene>
    <name evidence="3" type="ORF">KVH43_01920</name>
</gene>
<evidence type="ECO:0000256" key="1">
    <source>
        <dbReference type="SAM" id="Coils"/>
    </source>
</evidence>
<dbReference type="PANTHER" id="PTHR32114:SF2">
    <property type="entry name" value="ABC TRANSPORTER ABCH.3"/>
    <property type="match status" value="1"/>
</dbReference>
<dbReference type="Pfam" id="PF13476">
    <property type="entry name" value="AAA_23"/>
    <property type="match status" value="1"/>
</dbReference>
<keyword evidence="4" id="KW-1185">Reference proteome</keyword>
<dbReference type="Pfam" id="PF13558">
    <property type="entry name" value="SbcC_Walker_B"/>
    <property type="match status" value="1"/>
</dbReference>
<dbReference type="InterPro" id="IPR038729">
    <property type="entry name" value="Rad50/SbcC_AAA"/>
</dbReference>
<reference evidence="3" key="1">
    <citation type="submission" date="2021-07" db="EMBL/GenBank/DDBJ databases">
        <title>Complete genome sequence of Crassaminicella sp. 143-21, isolated from a deep-sea hydrothermal vent.</title>
        <authorList>
            <person name="Li X."/>
        </authorList>
    </citation>
    <scope>NUCLEOTIDE SEQUENCE</scope>
    <source>
        <strain evidence="3">143-21</strain>
    </source>
</reference>
<dbReference type="RefSeq" id="WP_218283226.1">
    <property type="nucleotide sequence ID" value="NZ_CP078093.1"/>
</dbReference>
<feature type="coiled-coil region" evidence="1">
    <location>
        <begin position="612"/>
        <end position="716"/>
    </location>
</feature>
<name>A0ABX8RF41_9CLOT</name>
<evidence type="ECO:0000259" key="2">
    <source>
        <dbReference type="Pfam" id="PF13476"/>
    </source>
</evidence>
<protein>
    <submittedName>
        <fullName evidence="3">AAA family ATPase</fullName>
    </submittedName>
</protein>
<feature type="coiled-coil region" evidence="1">
    <location>
        <begin position="527"/>
        <end position="579"/>
    </location>
</feature>
<proteinExistence type="predicted"/>
<dbReference type="Proteomes" id="UP000886818">
    <property type="component" value="Chromosome"/>
</dbReference>
<keyword evidence="1" id="KW-0175">Coiled coil</keyword>